<proteinExistence type="inferred from homology"/>
<evidence type="ECO:0000256" key="2">
    <source>
        <dbReference type="HAMAP-Rule" id="MF_00813"/>
    </source>
</evidence>
<dbReference type="SUPFAM" id="SSF49785">
    <property type="entry name" value="Galactose-binding domain-like"/>
    <property type="match status" value="2"/>
</dbReference>
<dbReference type="HAMAP" id="MF_00813">
    <property type="entry name" value="Allantoicase"/>
    <property type="match status" value="1"/>
</dbReference>
<comment type="caution">
    <text evidence="4">The sequence shown here is derived from an EMBL/GenBank/DDBJ whole genome shotgun (WGS) entry which is preliminary data.</text>
</comment>
<dbReference type="NCBIfam" id="TIGR02961">
    <property type="entry name" value="allantoicase"/>
    <property type="match status" value="1"/>
</dbReference>
<dbReference type="Gene3D" id="2.60.120.260">
    <property type="entry name" value="Galactose-binding domain-like"/>
    <property type="match status" value="2"/>
</dbReference>
<comment type="catalytic activity">
    <reaction evidence="2">
        <text>allantoate + H2O = (S)-ureidoglycolate + urea</text>
        <dbReference type="Rhea" id="RHEA:11016"/>
        <dbReference type="ChEBI" id="CHEBI:15377"/>
        <dbReference type="ChEBI" id="CHEBI:16199"/>
        <dbReference type="ChEBI" id="CHEBI:17536"/>
        <dbReference type="ChEBI" id="CHEBI:57296"/>
        <dbReference type="EC" id="3.5.3.4"/>
    </reaction>
</comment>
<dbReference type="PANTHER" id="PTHR12045">
    <property type="entry name" value="ALLANTOICASE"/>
    <property type="match status" value="1"/>
</dbReference>
<dbReference type="Pfam" id="PF03561">
    <property type="entry name" value="Allantoicase"/>
    <property type="match status" value="2"/>
</dbReference>
<dbReference type="InterPro" id="IPR008979">
    <property type="entry name" value="Galactose-bd-like_sf"/>
</dbReference>
<organism evidence="4 5">
    <name type="scientific">Actinocatenispora rupis</name>
    <dbReference type="NCBI Taxonomy" id="519421"/>
    <lineage>
        <taxon>Bacteria</taxon>
        <taxon>Bacillati</taxon>
        <taxon>Actinomycetota</taxon>
        <taxon>Actinomycetes</taxon>
        <taxon>Micromonosporales</taxon>
        <taxon>Micromonosporaceae</taxon>
        <taxon>Actinocatenispora</taxon>
    </lineage>
</organism>
<dbReference type="GO" id="GO:0004037">
    <property type="term" value="F:allantoicase activity"/>
    <property type="evidence" value="ECO:0007669"/>
    <property type="project" value="UniProtKB-UniRule"/>
</dbReference>
<evidence type="ECO:0000313" key="5">
    <source>
        <dbReference type="Proteomes" id="UP000612808"/>
    </source>
</evidence>
<evidence type="ECO:0000259" key="3">
    <source>
        <dbReference type="Pfam" id="PF03561"/>
    </source>
</evidence>
<dbReference type="EC" id="3.5.3.4" evidence="2"/>
<reference evidence="4" key="1">
    <citation type="submission" date="2021-01" db="EMBL/GenBank/DDBJ databases">
        <title>Whole genome shotgun sequence of Actinocatenispora rupis NBRC 107355.</title>
        <authorList>
            <person name="Komaki H."/>
            <person name="Tamura T."/>
        </authorList>
    </citation>
    <scope>NUCLEOTIDE SEQUENCE</scope>
    <source>
        <strain evidence="4">NBRC 107355</strain>
    </source>
</reference>
<dbReference type="InterPro" id="IPR015908">
    <property type="entry name" value="Allantoicase_dom"/>
</dbReference>
<dbReference type="GO" id="GO:0006144">
    <property type="term" value="P:purine nucleobase metabolic process"/>
    <property type="evidence" value="ECO:0007669"/>
    <property type="project" value="UniProtKB-KW"/>
</dbReference>
<dbReference type="PANTHER" id="PTHR12045:SF3">
    <property type="entry name" value="INACTIVE ALLANTOICASE-RELATED"/>
    <property type="match status" value="1"/>
</dbReference>
<keyword evidence="5" id="KW-1185">Reference proteome</keyword>
<keyword evidence="2" id="KW-0378">Hydrolase</keyword>
<sequence length="356" mass="38319">MTDLASAALRGTVIAANDDFFAAKENLIEPAAPTHAAHTFDGHGQVYDGWETRRRRTPGEDWAVVRLGAPGVVRTVVVDTAYFVGNYPPRCAVDATAADGYPTVDELTDWVPLVAETPLGGDAVHEFPVTDPHRYTHVRLRIRPDGGVARLRVHGDPVPDPRDLAGPVDLVAAALGGRAVAASDGFFAPPDNLLLPDPGRTMGDGWETARRRTPGNEWVELALGVPGVPRVAEVDARRFLGNAPGGIRLTATDPAGVTLLAETRLQPDTYHRFRLAGDRAVRRVRLDILPDGGLGRLRLYGTPTADARTAATLRWWNALPAAHADAVLAHHPADVRQRLRATRPHSVVPPEVAALR</sequence>
<name>A0A8J3IW39_9ACTN</name>
<dbReference type="EMBL" id="BOMB01000010">
    <property type="protein sequence ID" value="GID11036.1"/>
    <property type="molecule type" value="Genomic_DNA"/>
</dbReference>
<evidence type="ECO:0000313" key="4">
    <source>
        <dbReference type="EMBL" id="GID11036.1"/>
    </source>
</evidence>
<comment type="similarity">
    <text evidence="1 2">Belongs to the allantoicase family.</text>
</comment>
<protein>
    <recommendedName>
        <fullName evidence="2">Probable allantoicase</fullName>
        <ecNumber evidence="2">3.5.3.4</ecNumber>
    </recommendedName>
    <alternativeName>
        <fullName evidence="2">Allantoate amidinohydrolase</fullName>
    </alternativeName>
</protein>
<evidence type="ECO:0000256" key="1">
    <source>
        <dbReference type="ARBA" id="ARBA00009242"/>
    </source>
</evidence>
<accession>A0A8J3IW39</accession>
<gene>
    <name evidence="2 4" type="primary">alc</name>
    <name evidence="4" type="ORF">Aru02nite_19250</name>
</gene>
<dbReference type="GO" id="GO:0000256">
    <property type="term" value="P:allantoin catabolic process"/>
    <property type="evidence" value="ECO:0007669"/>
    <property type="project" value="UniProtKB-UniRule"/>
</dbReference>
<feature type="domain" description="Allantoicase" evidence="3">
    <location>
        <begin position="11"/>
        <end position="157"/>
    </location>
</feature>
<feature type="domain" description="Allantoicase" evidence="3">
    <location>
        <begin position="176"/>
        <end position="303"/>
    </location>
</feature>
<dbReference type="RefSeq" id="WP_203656740.1">
    <property type="nucleotide sequence ID" value="NZ_BAAAZM010000019.1"/>
</dbReference>
<dbReference type="Proteomes" id="UP000612808">
    <property type="component" value="Unassembled WGS sequence"/>
</dbReference>
<comment type="pathway">
    <text evidence="2">Nitrogen metabolism; (S)-allantoin degradation; (S)-ureidoglycolate from allantoate (aminidohydrolase route): step 1/1.</text>
</comment>
<dbReference type="InterPro" id="IPR005164">
    <property type="entry name" value="Allantoicase"/>
</dbReference>
<dbReference type="UniPathway" id="UPA00395">
    <property type="reaction ID" value="UER00654"/>
</dbReference>
<dbReference type="AlphaFoldDB" id="A0A8J3IW39"/>
<keyword evidence="2" id="KW-0659">Purine metabolism</keyword>